<feature type="transmembrane region" description="Helical" evidence="1">
    <location>
        <begin position="7"/>
        <end position="32"/>
    </location>
</feature>
<comment type="caution">
    <text evidence="2">The sequence shown here is derived from an EMBL/GenBank/DDBJ whole genome shotgun (WGS) entry which is preliminary data.</text>
</comment>
<feature type="transmembrane region" description="Helical" evidence="1">
    <location>
        <begin position="290"/>
        <end position="306"/>
    </location>
</feature>
<dbReference type="AlphaFoldDB" id="A0A2M8KTU6"/>
<evidence type="ECO:0000256" key="1">
    <source>
        <dbReference type="SAM" id="Phobius"/>
    </source>
</evidence>
<organism evidence="2 3">
    <name type="scientific">Candidatus Roizmanbacteria bacterium CG10_big_fil_rev_8_21_14_0_10_39_6</name>
    <dbReference type="NCBI Taxonomy" id="1974853"/>
    <lineage>
        <taxon>Bacteria</taxon>
        <taxon>Candidatus Roizmaniibacteriota</taxon>
    </lineage>
</organism>
<feature type="transmembrane region" description="Helical" evidence="1">
    <location>
        <begin position="201"/>
        <end position="224"/>
    </location>
</feature>
<gene>
    <name evidence="2" type="ORF">COU88_00100</name>
</gene>
<keyword evidence="1" id="KW-1133">Transmembrane helix</keyword>
<feature type="transmembrane region" description="Helical" evidence="1">
    <location>
        <begin position="142"/>
        <end position="165"/>
    </location>
</feature>
<feature type="transmembrane region" description="Helical" evidence="1">
    <location>
        <begin position="236"/>
        <end position="257"/>
    </location>
</feature>
<evidence type="ECO:0000313" key="2">
    <source>
        <dbReference type="EMBL" id="PJE63337.1"/>
    </source>
</evidence>
<feature type="transmembrane region" description="Helical" evidence="1">
    <location>
        <begin position="85"/>
        <end position="103"/>
    </location>
</feature>
<feature type="transmembrane region" description="Helical" evidence="1">
    <location>
        <begin position="115"/>
        <end position="135"/>
    </location>
</feature>
<accession>A0A2M8KTU6</accession>
<proteinExistence type="predicted"/>
<keyword evidence="1" id="KW-0472">Membrane</keyword>
<sequence length="522" mass="59986">MKRHTWFIWYALACFAIFTRLYGLGWGLPFLFHPDERNMSLAASSLSFSTLLDPYFYAYNQFSLYIVFFLNLITGVPLTVLRATILLRSLSAVASIGSVYLWFRLLKKERVNSSIRIIGVLIFICTPVFIQLSHFGTTESILIFFFLLCLVYIRNPVIVGIAIGLSIATKVSAVQLFALPVIYMILNVYKKKISLLNTVHYLLYVVFISFIFSIAFSPHIILSYQKTLSALHYESAVGMGTLLVFYTQEFIGTYGALFQIVSIFPYALGLPLTILSAIGLVYALFKKPLYAAYFVILFFPNAFIFAKWTRFMIYPYILLELLAIYAIQKMYTVRSFKLLLGLLVFYQLLIGLSYLKIYSFPDVRVQATQWINRHIPSGSTILTEGANVTDLPLYSSNQYRITSLFLYDIENDTAVQSQLSQAIQTSDYIVLPSRRVFANTTCLLQKKKTLWKDCSILQEKNTILTTYYTDLFAEKKFKLVATFTAYPRIEFAGKTIFSIPDEHAEETWTVFDHPVVRIYKKR</sequence>
<keyword evidence="1" id="KW-0812">Transmembrane</keyword>
<reference evidence="3" key="1">
    <citation type="submission" date="2017-09" db="EMBL/GenBank/DDBJ databases">
        <title>Depth-based differentiation of microbial function through sediment-hosted aquifers and enrichment of novel symbionts in the deep terrestrial subsurface.</title>
        <authorList>
            <person name="Probst A.J."/>
            <person name="Ladd B."/>
            <person name="Jarett J.K."/>
            <person name="Geller-Mcgrath D.E."/>
            <person name="Sieber C.M.K."/>
            <person name="Emerson J.B."/>
            <person name="Anantharaman K."/>
            <person name="Thomas B.C."/>
            <person name="Malmstrom R."/>
            <person name="Stieglmeier M."/>
            <person name="Klingl A."/>
            <person name="Woyke T."/>
            <person name="Ryan C.M."/>
            <person name="Banfield J.F."/>
        </authorList>
    </citation>
    <scope>NUCLEOTIDE SEQUENCE [LARGE SCALE GENOMIC DNA]</scope>
</reference>
<dbReference type="Proteomes" id="UP000229554">
    <property type="component" value="Unassembled WGS sequence"/>
</dbReference>
<evidence type="ECO:0000313" key="3">
    <source>
        <dbReference type="Proteomes" id="UP000229554"/>
    </source>
</evidence>
<name>A0A2M8KTU6_9BACT</name>
<dbReference type="EMBL" id="PFED01000003">
    <property type="protein sequence ID" value="PJE63337.1"/>
    <property type="molecule type" value="Genomic_DNA"/>
</dbReference>
<feature type="transmembrane region" description="Helical" evidence="1">
    <location>
        <begin position="338"/>
        <end position="355"/>
    </location>
</feature>
<feature type="transmembrane region" description="Helical" evidence="1">
    <location>
        <begin position="55"/>
        <end position="73"/>
    </location>
</feature>
<feature type="transmembrane region" description="Helical" evidence="1">
    <location>
        <begin position="313"/>
        <end position="332"/>
    </location>
</feature>
<evidence type="ECO:0008006" key="4">
    <source>
        <dbReference type="Google" id="ProtNLM"/>
    </source>
</evidence>
<protein>
    <recommendedName>
        <fullName evidence="4">Glycosyltransferase RgtA/B/C/D-like domain-containing protein</fullName>
    </recommendedName>
</protein>
<feature type="transmembrane region" description="Helical" evidence="1">
    <location>
        <begin position="264"/>
        <end position="284"/>
    </location>
</feature>
<feature type="transmembrane region" description="Helical" evidence="1">
    <location>
        <begin position="171"/>
        <end position="189"/>
    </location>
</feature>